<feature type="region of interest" description="Disordered" evidence="1">
    <location>
        <begin position="276"/>
        <end position="364"/>
    </location>
</feature>
<evidence type="ECO:0000313" key="3">
    <source>
        <dbReference type="EMBL" id="KJZ76606.1"/>
    </source>
</evidence>
<keyword evidence="4" id="KW-1185">Reference proteome</keyword>
<feature type="region of interest" description="Disordered" evidence="1">
    <location>
        <begin position="68"/>
        <end position="96"/>
    </location>
</feature>
<evidence type="ECO:0000256" key="1">
    <source>
        <dbReference type="SAM" id="MobiDB-lite"/>
    </source>
</evidence>
<feature type="compositionally biased region" description="Basic and acidic residues" evidence="1">
    <location>
        <begin position="283"/>
        <end position="308"/>
    </location>
</feature>
<feature type="signal peptide" evidence="2">
    <location>
        <begin position="1"/>
        <end position="19"/>
    </location>
</feature>
<feature type="chain" id="PRO_5002525880" evidence="2">
    <location>
        <begin position="20"/>
        <end position="364"/>
    </location>
</feature>
<accession>A0A0F7ZLQ1</accession>
<feature type="region of interest" description="Disordered" evidence="1">
    <location>
        <begin position="118"/>
        <end position="142"/>
    </location>
</feature>
<evidence type="ECO:0000256" key="2">
    <source>
        <dbReference type="SAM" id="SignalP"/>
    </source>
</evidence>
<feature type="region of interest" description="Disordered" evidence="1">
    <location>
        <begin position="167"/>
        <end position="190"/>
    </location>
</feature>
<feature type="compositionally biased region" description="Basic and acidic residues" evidence="1">
    <location>
        <begin position="68"/>
        <end position="79"/>
    </location>
</feature>
<protein>
    <submittedName>
        <fullName evidence="3">Uncharacterized protein</fullName>
    </submittedName>
</protein>
<dbReference type="Proteomes" id="UP000054481">
    <property type="component" value="Unassembled WGS sequence"/>
</dbReference>
<dbReference type="EMBL" id="KQ030510">
    <property type="protein sequence ID" value="KJZ76606.1"/>
    <property type="molecule type" value="Genomic_DNA"/>
</dbReference>
<evidence type="ECO:0000313" key="4">
    <source>
        <dbReference type="Proteomes" id="UP000054481"/>
    </source>
</evidence>
<proteinExistence type="predicted"/>
<sequence length="364" mass="38572">MKSGLAPILALCLAGTSLAAPFRATDTQQSGASLVPLQELTRRKLDGVADFSKLLAMLTKNVAVGKKDHSTTVTERDEMPDLETTEAEQSADQPDESDLLGAKFVSDVLGEVGGIVTRTTDSPAEDLDKTAADSPAEELDSTATTEQEAELAKSLIASILKGLPLPGIGRRATRDAEDNSDAKDTKSTNEAMGRLAGKFVSGILTEMGEIVQRHFSAKKVAADDEADDSVMSGAFGTSPEKRGLGRGGSVTTHSSKEPSFLTDFLNDLLSNYDANEGESEAYGAKDKPYPAELSDAHDHLDSNEERAVSSDLANDAVLSSQKHRGGMSTRALMGSSNGVANRLQSQKFGPRFRAAQAPTARLRR</sequence>
<dbReference type="AlphaFoldDB" id="A0A0F7ZLQ1"/>
<feature type="region of interest" description="Disordered" evidence="1">
    <location>
        <begin position="219"/>
        <end position="258"/>
    </location>
</feature>
<name>A0A0F7ZLQ1_9HYPO</name>
<gene>
    <name evidence="3" type="ORF">HIM_03942</name>
</gene>
<reference evidence="3 4" key="1">
    <citation type="journal article" date="2014" name="Genome Biol. Evol.">
        <title>Comparative genomics and transcriptomics analyses reveal divergent lifestyle features of nematode endoparasitic fungus Hirsutella minnesotensis.</title>
        <authorList>
            <person name="Lai Y."/>
            <person name="Liu K."/>
            <person name="Zhang X."/>
            <person name="Zhang X."/>
            <person name="Li K."/>
            <person name="Wang N."/>
            <person name="Shu C."/>
            <person name="Wu Y."/>
            <person name="Wang C."/>
            <person name="Bushley K.E."/>
            <person name="Xiang M."/>
            <person name="Liu X."/>
        </authorList>
    </citation>
    <scope>NUCLEOTIDE SEQUENCE [LARGE SCALE GENOMIC DNA]</scope>
    <source>
        <strain evidence="3 4">3608</strain>
    </source>
</reference>
<organism evidence="3 4">
    <name type="scientific">Hirsutella minnesotensis 3608</name>
    <dbReference type="NCBI Taxonomy" id="1043627"/>
    <lineage>
        <taxon>Eukaryota</taxon>
        <taxon>Fungi</taxon>
        <taxon>Dikarya</taxon>
        <taxon>Ascomycota</taxon>
        <taxon>Pezizomycotina</taxon>
        <taxon>Sordariomycetes</taxon>
        <taxon>Hypocreomycetidae</taxon>
        <taxon>Hypocreales</taxon>
        <taxon>Ophiocordycipitaceae</taxon>
        <taxon>Hirsutella</taxon>
    </lineage>
</organism>
<keyword evidence="2" id="KW-0732">Signal</keyword>
<feature type="compositionally biased region" description="Polar residues" evidence="1">
    <location>
        <begin position="334"/>
        <end position="347"/>
    </location>
</feature>
<feature type="compositionally biased region" description="Basic and acidic residues" evidence="1">
    <location>
        <begin position="172"/>
        <end position="187"/>
    </location>
</feature>